<evidence type="ECO:0000259" key="8">
    <source>
        <dbReference type="Pfam" id="PF03061"/>
    </source>
</evidence>
<dbReference type="EC" id="3.1.2.20" evidence="5"/>
<dbReference type="InterPro" id="IPR029069">
    <property type="entry name" value="HotDog_dom_sf"/>
</dbReference>
<evidence type="ECO:0000256" key="7">
    <source>
        <dbReference type="ARBA" id="ARBA00048062"/>
    </source>
</evidence>
<keyword evidence="10" id="KW-1185">Reference proteome</keyword>
<dbReference type="PANTHER" id="PTHR43240:SF20">
    <property type="entry name" value="MEDIUM_LONG-CHAIN ACYL-COA THIOESTERASE YIGI"/>
    <property type="match status" value="1"/>
</dbReference>
<dbReference type="Pfam" id="PF03061">
    <property type="entry name" value="4HBT"/>
    <property type="match status" value="1"/>
</dbReference>
<organism evidence="9 10">
    <name type="scientific">Undibacterium terreum</name>
    <dbReference type="NCBI Taxonomy" id="1224302"/>
    <lineage>
        <taxon>Bacteria</taxon>
        <taxon>Pseudomonadati</taxon>
        <taxon>Pseudomonadota</taxon>
        <taxon>Betaproteobacteria</taxon>
        <taxon>Burkholderiales</taxon>
        <taxon>Oxalobacteraceae</taxon>
        <taxon>Undibacterium</taxon>
    </lineage>
</organism>
<gene>
    <name evidence="9" type="ORF">GCM10011396_15970</name>
</gene>
<dbReference type="AlphaFoldDB" id="A0A916UDR5"/>
<sequence>MTKTIIDNPEFQGMLKHVLEEKIPFCHLLGIKLESFDPDHPQISIAMREQLLGNFSQGMLHGGVIASVLDSMAGFAILLKMAQQSPKDDVLSQMKEFSHMSTIDLRIDYLQPGRGKKFFATAEVTRLGKRVANVLMDLRNDSGDRIATGAAAFMLHTKSS</sequence>
<comment type="caution">
    <text evidence="9">The sequence shown here is derived from an EMBL/GenBank/DDBJ whole genome shotgun (WGS) entry which is preliminary data.</text>
</comment>
<dbReference type="PANTHER" id="PTHR43240">
    <property type="entry name" value="1,4-DIHYDROXY-2-NAPHTHOYL-COA THIOESTERASE 1"/>
    <property type="match status" value="1"/>
</dbReference>
<protein>
    <recommendedName>
        <fullName evidence="6">Medium/long-chain acyl-CoA thioesterase YigI</fullName>
        <ecNumber evidence="5">3.1.2.20</ecNumber>
    </recommendedName>
</protein>
<evidence type="ECO:0000256" key="6">
    <source>
        <dbReference type="ARBA" id="ARBA00040062"/>
    </source>
</evidence>
<dbReference type="NCBIfam" id="NF008675">
    <property type="entry name" value="PRK11688.1"/>
    <property type="match status" value="1"/>
</dbReference>
<dbReference type="InterPro" id="IPR003736">
    <property type="entry name" value="PAAI_dom"/>
</dbReference>
<evidence type="ECO:0000256" key="3">
    <source>
        <dbReference type="ARBA" id="ARBA00036002"/>
    </source>
</evidence>
<reference evidence="9" key="2">
    <citation type="submission" date="2020-09" db="EMBL/GenBank/DDBJ databases">
        <authorList>
            <person name="Sun Q."/>
            <person name="Zhou Y."/>
        </authorList>
    </citation>
    <scope>NUCLEOTIDE SEQUENCE</scope>
    <source>
        <strain evidence="9">CGMCC 1.10998</strain>
    </source>
</reference>
<proteinExistence type="inferred from homology"/>
<dbReference type="GO" id="GO:0047617">
    <property type="term" value="F:fatty acyl-CoA hydrolase activity"/>
    <property type="evidence" value="ECO:0007669"/>
    <property type="project" value="UniProtKB-EC"/>
</dbReference>
<evidence type="ECO:0000256" key="1">
    <source>
        <dbReference type="ARBA" id="ARBA00022801"/>
    </source>
</evidence>
<dbReference type="EMBL" id="BMED01000001">
    <property type="protein sequence ID" value="GGC69754.1"/>
    <property type="molecule type" value="Genomic_DNA"/>
</dbReference>
<dbReference type="InterPro" id="IPR006683">
    <property type="entry name" value="Thioestr_dom"/>
</dbReference>
<comment type="catalytic activity">
    <reaction evidence="7">
        <text>a medium-chain fatty acyl-CoA + H2O = a medium-chain fatty acid + CoA + H(+)</text>
        <dbReference type="Rhea" id="RHEA:68184"/>
        <dbReference type="ChEBI" id="CHEBI:15377"/>
        <dbReference type="ChEBI" id="CHEBI:15378"/>
        <dbReference type="ChEBI" id="CHEBI:57287"/>
        <dbReference type="ChEBI" id="CHEBI:59558"/>
        <dbReference type="ChEBI" id="CHEBI:90546"/>
    </reaction>
</comment>
<dbReference type="Proteomes" id="UP000637423">
    <property type="component" value="Unassembled WGS sequence"/>
</dbReference>
<feature type="domain" description="Thioesterase" evidence="8">
    <location>
        <begin position="57"/>
        <end position="145"/>
    </location>
</feature>
<comment type="similarity">
    <text evidence="4">Belongs to the YigI thioesterase family.</text>
</comment>
<evidence type="ECO:0000256" key="2">
    <source>
        <dbReference type="ARBA" id="ARBA00035880"/>
    </source>
</evidence>
<accession>A0A916UDR5</accession>
<evidence type="ECO:0000313" key="9">
    <source>
        <dbReference type="EMBL" id="GGC69754.1"/>
    </source>
</evidence>
<evidence type="ECO:0000256" key="5">
    <source>
        <dbReference type="ARBA" id="ARBA00038894"/>
    </source>
</evidence>
<dbReference type="RefSeq" id="WP_188565378.1">
    <property type="nucleotide sequence ID" value="NZ_BMED01000001.1"/>
</dbReference>
<evidence type="ECO:0000256" key="4">
    <source>
        <dbReference type="ARBA" id="ARBA00038381"/>
    </source>
</evidence>
<dbReference type="CDD" id="cd03443">
    <property type="entry name" value="PaaI_thioesterase"/>
    <property type="match status" value="1"/>
</dbReference>
<keyword evidence="1" id="KW-0378">Hydrolase</keyword>
<comment type="catalytic activity">
    <reaction evidence="3">
        <text>a long-chain fatty acyl-CoA + H2O = a long-chain fatty acid + CoA + H(+)</text>
        <dbReference type="Rhea" id="RHEA:67680"/>
        <dbReference type="ChEBI" id="CHEBI:15377"/>
        <dbReference type="ChEBI" id="CHEBI:15378"/>
        <dbReference type="ChEBI" id="CHEBI:57287"/>
        <dbReference type="ChEBI" id="CHEBI:57560"/>
        <dbReference type="ChEBI" id="CHEBI:83139"/>
    </reaction>
</comment>
<dbReference type="Gene3D" id="3.10.129.10">
    <property type="entry name" value="Hotdog Thioesterase"/>
    <property type="match status" value="1"/>
</dbReference>
<name>A0A916UDR5_9BURK</name>
<dbReference type="NCBIfam" id="TIGR00369">
    <property type="entry name" value="unchar_dom_1"/>
    <property type="match status" value="1"/>
</dbReference>
<evidence type="ECO:0000313" key="10">
    <source>
        <dbReference type="Proteomes" id="UP000637423"/>
    </source>
</evidence>
<dbReference type="SUPFAM" id="SSF54637">
    <property type="entry name" value="Thioesterase/thiol ester dehydrase-isomerase"/>
    <property type="match status" value="1"/>
</dbReference>
<comment type="catalytic activity">
    <reaction evidence="2">
        <text>a fatty acyl-CoA + H2O = a fatty acid + CoA + H(+)</text>
        <dbReference type="Rhea" id="RHEA:16781"/>
        <dbReference type="ChEBI" id="CHEBI:15377"/>
        <dbReference type="ChEBI" id="CHEBI:15378"/>
        <dbReference type="ChEBI" id="CHEBI:28868"/>
        <dbReference type="ChEBI" id="CHEBI:57287"/>
        <dbReference type="ChEBI" id="CHEBI:77636"/>
        <dbReference type="EC" id="3.1.2.20"/>
    </reaction>
</comment>
<reference evidence="9" key="1">
    <citation type="journal article" date="2014" name="Int. J. Syst. Evol. Microbiol.">
        <title>Complete genome sequence of Corynebacterium casei LMG S-19264T (=DSM 44701T), isolated from a smear-ripened cheese.</title>
        <authorList>
            <consortium name="US DOE Joint Genome Institute (JGI-PGF)"/>
            <person name="Walter F."/>
            <person name="Albersmeier A."/>
            <person name="Kalinowski J."/>
            <person name="Ruckert C."/>
        </authorList>
    </citation>
    <scope>NUCLEOTIDE SEQUENCE</scope>
    <source>
        <strain evidence="9">CGMCC 1.10998</strain>
    </source>
</reference>